<dbReference type="PANTHER" id="PTHR12277">
    <property type="entry name" value="ALPHA/BETA HYDROLASE DOMAIN-CONTAINING PROTEIN"/>
    <property type="match status" value="1"/>
</dbReference>
<accession>A0A1I7MWS4</accession>
<dbReference type="EMBL" id="FPCH01000001">
    <property type="protein sequence ID" value="SFV26869.1"/>
    <property type="molecule type" value="Genomic_DNA"/>
</dbReference>
<feature type="transmembrane region" description="Helical" evidence="1">
    <location>
        <begin position="7"/>
        <end position="26"/>
    </location>
</feature>
<dbReference type="SUPFAM" id="SSF53474">
    <property type="entry name" value="alpha/beta-Hydrolases"/>
    <property type="match status" value="1"/>
</dbReference>
<dbReference type="RefSeq" id="WP_177228025.1">
    <property type="nucleotide sequence ID" value="NZ_FPCH01000001.1"/>
</dbReference>
<keyword evidence="4" id="KW-1185">Reference proteome</keyword>
<dbReference type="InterPro" id="IPR029058">
    <property type="entry name" value="AB_hydrolase_fold"/>
</dbReference>
<gene>
    <name evidence="3" type="ORF">SAMN04488557_0617</name>
</gene>
<evidence type="ECO:0000313" key="3">
    <source>
        <dbReference type="EMBL" id="SFV26869.1"/>
    </source>
</evidence>
<dbReference type="Proteomes" id="UP000199423">
    <property type="component" value="Unassembled WGS sequence"/>
</dbReference>
<dbReference type="Gene3D" id="3.40.50.1820">
    <property type="entry name" value="alpha/beta hydrolase"/>
    <property type="match status" value="1"/>
</dbReference>
<protein>
    <recommendedName>
        <fullName evidence="2">AB hydrolase-1 domain-containing protein</fullName>
    </recommendedName>
</protein>
<name>A0A1I7MWS4_9HYPH</name>
<dbReference type="InterPro" id="IPR000073">
    <property type="entry name" value="AB_hydrolase_1"/>
</dbReference>
<evidence type="ECO:0000313" key="4">
    <source>
        <dbReference type="Proteomes" id="UP000199423"/>
    </source>
</evidence>
<evidence type="ECO:0000256" key="1">
    <source>
        <dbReference type="SAM" id="Phobius"/>
    </source>
</evidence>
<sequence>MLLILKVVVAIGAAIYAAAVGVMYIAQRQFIYFPDPSRTTPAAASLPHVSERILSTPDGEKIVAWYGKAKPGQPTILYFPGNGGALELRRETIRRYLERGRGMFMMAYRGYSGSTGSPSEAANVADAKLAYDTLVKEGVSPDDIILYGESLGSGVALQVARENKVAGVILDSPYTSIVELAAMYYPWLPVGWLLKDRYDSIGYIRDVHVPLFILHGEADDVVPVEMGKRLFQAANEPKEIRTIPGGGHVIHDGPSFGIIDHWISRLRAARPK</sequence>
<reference evidence="4" key="1">
    <citation type="submission" date="2016-10" db="EMBL/GenBank/DDBJ databases">
        <authorList>
            <person name="Varghese N."/>
            <person name="Submissions S."/>
        </authorList>
    </citation>
    <scope>NUCLEOTIDE SEQUENCE [LARGE SCALE GENOMIC DNA]</scope>
    <source>
        <strain evidence="4">DSM 1565</strain>
    </source>
</reference>
<dbReference type="PANTHER" id="PTHR12277:SF81">
    <property type="entry name" value="PROTEIN ABHD13"/>
    <property type="match status" value="1"/>
</dbReference>
<proteinExistence type="predicted"/>
<keyword evidence="1" id="KW-0472">Membrane</keyword>
<feature type="domain" description="AB hydrolase-1" evidence="2">
    <location>
        <begin position="74"/>
        <end position="196"/>
    </location>
</feature>
<dbReference type="AlphaFoldDB" id="A0A1I7MWS4"/>
<evidence type="ECO:0000259" key="2">
    <source>
        <dbReference type="Pfam" id="PF00561"/>
    </source>
</evidence>
<dbReference type="STRING" id="51670.SAMN04488557_0617"/>
<keyword evidence="1" id="KW-1133">Transmembrane helix</keyword>
<keyword evidence="1" id="KW-0812">Transmembrane</keyword>
<dbReference type="Pfam" id="PF00561">
    <property type="entry name" value="Abhydrolase_1"/>
    <property type="match status" value="1"/>
</dbReference>
<organism evidence="3 4">
    <name type="scientific">Hyphomicrobium facile</name>
    <dbReference type="NCBI Taxonomy" id="51670"/>
    <lineage>
        <taxon>Bacteria</taxon>
        <taxon>Pseudomonadati</taxon>
        <taxon>Pseudomonadota</taxon>
        <taxon>Alphaproteobacteria</taxon>
        <taxon>Hyphomicrobiales</taxon>
        <taxon>Hyphomicrobiaceae</taxon>
        <taxon>Hyphomicrobium</taxon>
    </lineage>
</organism>